<dbReference type="PANTHER" id="PTHR11945:SF448">
    <property type="entry name" value="MADS-BOX TRANSCRIPTION FACTOR FAMILY PROTEIN"/>
    <property type="match status" value="1"/>
</dbReference>
<name>A0AAN9XFD8_PSOTE</name>
<dbReference type="Gene3D" id="3.40.1810.10">
    <property type="entry name" value="Transcription factor, MADS-box"/>
    <property type="match status" value="1"/>
</dbReference>
<dbReference type="GO" id="GO:0005634">
    <property type="term" value="C:nucleus"/>
    <property type="evidence" value="ECO:0007669"/>
    <property type="project" value="UniProtKB-SubCell"/>
</dbReference>
<dbReference type="PRINTS" id="PR00404">
    <property type="entry name" value="MADSDOMAIN"/>
</dbReference>
<keyword evidence="6" id="KW-0175">Coiled coil</keyword>
<reference evidence="8 9" key="1">
    <citation type="submission" date="2024-01" db="EMBL/GenBank/DDBJ databases">
        <title>The genomes of 5 underutilized Papilionoideae crops provide insights into root nodulation and disease resistanc.</title>
        <authorList>
            <person name="Jiang F."/>
        </authorList>
    </citation>
    <scope>NUCLEOTIDE SEQUENCE [LARGE SCALE GENOMIC DNA]</scope>
    <source>
        <strain evidence="8">DUOXIRENSHENG_FW03</strain>
        <tissue evidence="8">Leaves</tissue>
    </source>
</reference>
<keyword evidence="5" id="KW-0539">Nucleus</keyword>
<dbReference type="GO" id="GO:0000981">
    <property type="term" value="F:DNA-binding transcription factor activity, RNA polymerase II-specific"/>
    <property type="evidence" value="ECO:0007669"/>
    <property type="project" value="TreeGrafter"/>
</dbReference>
<dbReference type="InterPro" id="IPR036879">
    <property type="entry name" value="TF_MADSbox_sf"/>
</dbReference>
<dbReference type="PANTHER" id="PTHR11945">
    <property type="entry name" value="MADS BOX PROTEIN"/>
    <property type="match status" value="1"/>
</dbReference>
<dbReference type="PROSITE" id="PS50066">
    <property type="entry name" value="MADS_BOX_2"/>
    <property type="match status" value="1"/>
</dbReference>
<gene>
    <name evidence="8" type="ORF">VNO78_24962</name>
</gene>
<organism evidence="8 9">
    <name type="scientific">Psophocarpus tetragonolobus</name>
    <name type="common">Winged bean</name>
    <name type="synonym">Dolichos tetragonolobus</name>
    <dbReference type="NCBI Taxonomy" id="3891"/>
    <lineage>
        <taxon>Eukaryota</taxon>
        <taxon>Viridiplantae</taxon>
        <taxon>Streptophyta</taxon>
        <taxon>Embryophyta</taxon>
        <taxon>Tracheophyta</taxon>
        <taxon>Spermatophyta</taxon>
        <taxon>Magnoliopsida</taxon>
        <taxon>eudicotyledons</taxon>
        <taxon>Gunneridae</taxon>
        <taxon>Pentapetalae</taxon>
        <taxon>rosids</taxon>
        <taxon>fabids</taxon>
        <taxon>Fabales</taxon>
        <taxon>Fabaceae</taxon>
        <taxon>Papilionoideae</taxon>
        <taxon>50 kb inversion clade</taxon>
        <taxon>NPAAA clade</taxon>
        <taxon>indigoferoid/millettioid clade</taxon>
        <taxon>Phaseoleae</taxon>
        <taxon>Psophocarpus</taxon>
    </lineage>
</organism>
<keyword evidence="9" id="KW-1185">Reference proteome</keyword>
<dbReference type="EMBL" id="JAYMYS010000006">
    <property type="protein sequence ID" value="KAK7389699.1"/>
    <property type="molecule type" value="Genomic_DNA"/>
</dbReference>
<protein>
    <recommendedName>
        <fullName evidence="7">MADS-box domain-containing protein</fullName>
    </recommendedName>
</protein>
<evidence type="ECO:0000256" key="5">
    <source>
        <dbReference type="ARBA" id="ARBA00023242"/>
    </source>
</evidence>
<dbReference type="GO" id="GO:0046983">
    <property type="term" value="F:protein dimerization activity"/>
    <property type="evidence" value="ECO:0007669"/>
    <property type="project" value="InterPro"/>
</dbReference>
<comment type="subcellular location">
    <subcellularLocation>
        <location evidence="1">Nucleus</location>
    </subcellularLocation>
</comment>
<dbReference type="InterPro" id="IPR002100">
    <property type="entry name" value="TF_MADSbox"/>
</dbReference>
<dbReference type="GO" id="GO:0000978">
    <property type="term" value="F:RNA polymerase II cis-regulatory region sequence-specific DNA binding"/>
    <property type="evidence" value="ECO:0007669"/>
    <property type="project" value="TreeGrafter"/>
</dbReference>
<evidence type="ECO:0000259" key="7">
    <source>
        <dbReference type="PROSITE" id="PS50066"/>
    </source>
</evidence>
<evidence type="ECO:0000313" key="8">
    <source>
        <dbReference type="EMBL" id="KAK7389699.1"/>
    </source>
</evidence>
<sequence>MASSATKGSRKRRRSTQIKEVVQVNRRHVTFSKRKLGLFNKLSELSLLCQVETALIITSQNGKLYSCGYPNADAVIRRYLDGGQPQPVDRKQQEAVETLRLEYEASQKQLKEAQKRFEEVKETHKDNANLWLSSWWNLPIESMGLENLEEFRTSLEALKINLVGAHQEKRYLLNSVPPMPSINIIPSTPMVTPIPPPQFPNMSISHFTHCWNTPPTSTTAASTFSAGRY</sequence>
<evidence type="ECO:0000256" key="3">
    <source>
        <dbReference type="ARBA" id="ARBA00023125"/>
    </source>
</evidence>
<dbReference type="SMART" id="SM00432">
    <property type="entry name" value="MADS"/>
    <property type="match status" value="1"/>
</dbReference>
<comment type="caution">
    <text evidence="8">The sequence shown here is derived from an EMBL/GenBank/DDBJ whole genome shotgun (WGS) entry which is preliminary data.</text>
</comment>
<evidence type="ECO:0000256" key="2">
    <source>
        <dbReference type="ARBA" id="ARBA00023015"/>
    </source>
</evidence>
<evidence type="ECO:0000256" key="1">
    <source>
        <dbReference type="ARBA" id="ARBA00004123"/>
    </source>
</evidence>
<keyword evidence="2" id="KW-0805">Transcription regulation</keyword>
<proteinExistence type="predicted"/>
<evidence type="ECO:0000313" key="9">
    <source>
        <dbReference type="Proteomes" id="UP001386955"/>
    </source>
</evidence>
<dbReference type="AlphaFoldDB" id="A0AAN9XFD8"/>
<feature type="domain" description="MADS-box" evidence="7">
    <location>
        <begin position="11"/>
        <end position="71"/>
    </location>
</feature>
<accession>A0AAN9XFD8</accession>
<dbReference type="Proteomes" id="UP001386955">
    <property type="component" value="Unassembled WGS sequence"/>
</dbReference>
<evidence type="ECO:0000256" key="6">
    <source>
        <dbReference type="SAM" id="Coils"/>
    </source>
</evidence>
<feature type="coiled-coil region" evidence="6">
    <location>
        <begin position="96"/>
        <end position="123"/>
    </location>
</feature>
<keyword evidence="3" id="KW-0238">DNA-binding</keyword>
<dbReference type="SUPFAM" id="SSF55455">
    <property type="entry name" value="SRF-like"/>
    <property type="match status" value="1"/>
</dbReference>
<evidence type="ECO:0000256" key="4">
    <source>
        <dbReference type="ARBA" id="ARBA00023163"/>
    </source>
</evidence>
<dbReference type="Pfam" id="PF00319">
    <property type="entry name" value="SRF-TF"/>
    <property type="match status" value="1"/>
</dbReference>
<keyword evidence="4" id="KW-0804">Transcription</keyword>